<dbReference type="GO" id="GO:0005789">
    <property type="term" value="C:endoplasmic reticulum membrane"/>
    <property type="evidence" value="ECO:0007669"/>
    <property type="project" value="UniProtKB-SubCell"/>
</dbReference>
<keyword evidence="1" id="KW-1133">Transmembrane helix</keyword>
<comment type="catalytic activity">
    <reaction evidence="1">
        <text>a di-trans,poly-cis-dolichyl beta-D-mannosyl phosphate + L-seryl-[protein] = 3-O-(alpha-D-mannosyl)-L-seryl-[protein] + a di-trans,poly-cis-dolichyl phosphate + H(+)</text>
        <dbReference type="Rhea" id="RHEA:17377"/>
        <dbReference type="Rhea" id="RHEA-COMP:9863"/>
        <dbReference type="Rhea" id="RHEA-COMP:13546"/>
        <dbReference type="Rhea" id="RHEA-COMP:19498"/>
        <dbReference type="Rhea" id="RHEA-COMP:19501"/>
        <dbReference type="ChEBI" id="CHEBI:15378"/>
        <dbReference type="ChEBI" id="CHEBI:29999"/>
        <dbReference type="ChEBI" id="CHEBI:57683"/>
        <dbReference type="ChEBI" id="CHEBI:58211"/>
        <dbReference type="ChEBI" id="CHEBI:137321"/>
        <dbReference type="EC" id="2.4.1.109"/>
    </reaction>
</comment>
<keyword evidence="1 3" id="KW-0328">Glycosyltransferase</keyword>
<comment type="subcellular location">
    <subcellularLocation>
        <location evidence="1">Endoplasmic reticulum membrane</location>
        <topology evidence="1">Multi-pass membrane protein</topology>
    </subcellularLocation>
</comment>
<dbReference type="OrthoDB" id="292747at2759"/>
<gene>
    <name evidence="3" type="primary">PMT2_5</name>
    <name evidence="3" type="ORF">IWW39_006447</name>
</gene>
<keyword evidence="1 3" id="KW-0808">Transferase</keyword>
<dbReference type="Pfam" id="PF16192">
    <property type="entry name" value="PMT_4TMC"/>
    <property type="match status" value="1"/>
</dbReference>
<reference evidence="3" key="1">
    <citation type="submission" date="2022-07" db="EMBL/GenBank/DDBJ databases">
        <title>Phylogenomic reconstructions and comparative analyses of Kickxellomycotina fungi.</title>
        <authorList>
            <person name="Reynolds N.K."/>
            <person name="Stajich J.E."/>
            <person name="Barry K."/>
            <person name="Grigoriev I.V."/>
            <person name="Crous P."/>
            <person name="Smith M.E."/>
        </authorList>
    </citation>
    <scope>NUCLEOTIDE SEQUENCE</scope>
    <source>
        <strain evidence="3">CBS 109367</strain>
    </source>
</reference>
<evidence type="ECO:0000313" key="4">
    <source>
        <dbReference type="Proteomes" id="UP001151516"/>
    </source>
</evidence>
<comment type="caution">
    <text evidence="1">Lacks conserved residue(s) required for the propagation of feature annotation.</text>
</comment>
<comment type="similarity">
    <text evidence="1">Belongs to the glycosyltransferase 39 family.</text>
</comment>
<dbReference type="InterPro" id="IPR027005">
    <property type="entry name" value="PMT-like"/>
</dbReference>
<name>A0A9W8G6L6_9FUNG</name>
<feature type="transmembrane region" description="Helical" evidence="1">
    <location>
        <begin position="120"/>
        <end position="138"/>
    </location>
</feature>
<dbReference type="GO" id="GO:0004169">
    <property type="term" value="F:dolichyl-phosphate-mannose-protein mannosyltransferase activity"/>
    <property type="evidence" value="ECO:0007669"/>
    <property type="project" value="UniProtKB-UniRule"/>
</dbReference>
<dbReference type="EMBL" id="JANBTX010000780">
    <property type="protein sequence ID" value="KAJ2680167.1"/>
    <property type="molecule type" value="Genomic_DNA"/>
</dbReference>
<comment type="pathway">
    <text evidence="1">Protein modification; protein glycosylation.</text>
</comment>
<feature type="transmembrane region" description="Helical" evidence="1">
    <location>
        <begin position="24"/>
        <end position="45"/>
    </location>
</feature>
<comment type="catalytic activity">
    <reaction evidence="1">
        <text>a di-trans,poly-cis-dolichyl beta-D-mannosyl phosphate + L-threonyl-[protein] = 3-O-(alpha-D-mannosyl)-L-threonyl-[protein] + a di-trans,poly-cis-dolichyl phosphate + H(+)</text>
        <dbReference type="Rhea" id="RHEA:53396"/>
        <dbReference type="Rhea" id="RHEA-COMP:11060"/>
        <dbReference type="Rhea" id="RHEA-COMP:13547"/>
        <dbReference type="Rhea" id="RHEA-COMP:19498"/>
        <dbReference type="Rhea" id="RHEA-COMP:19501"/>
        <dbReference type="ChEBI" id="CHEBI:15378"/>
        <dbReference type="ChEBI" id="CHEBI:30013"/>
        <dbReference type="ChEBI" id="CHEBI:57683"/>
        <dbReference type="ChEBI" id="CHEBI:58211"/>
        <dbReference type="ChEBI" id="CHEBI:137323"/>
        <dbReference type="EC" id="2.4.1.109"/>
    </reaction>
</comment>
<dbReference type="PANTHER" id="PTHR10050">
    <property type="entry name" value="DOLICHYL-PHOSPHATE-MANNOSE--PROTEIN MANNOSYLTRANSFERASE"/>
    <property type="match status" value="1"/>
</dbReference>
<dbReference type="AlphaFoldDB" id="A0A9W8G6L6"/>
<comment type="caution">
    <text evidence="3">The sequence shown here is derived from an EMBL/GenBank/DDBJ whole genome shotgun (WGS) entry which is preliminary data.</text>
</comment>
<sequence>MVYPMRMVGWDDSSIKYLEIGNPFLWWGSATVCLLFPLQLFYWLVCWQRKCLNWRTASFREYIDGAMILWGGWALHYLPFFAMGRVTYIHHYLPALYFGILFLAYQIYNVSAWYLSERSLRRVLFACCVTVLFGFWWFSPLTYGWDKPITDLKGMQWASSWPVYEDEFEL</sequence>
<evidence type="ECO:0000256" key="1">
    <source>
        <dbReference type="RuleBase" id="RU367007"/>
    </source>
</evidence>
<evidence type="ECO:0000313" key="3">
    <source>
        <dbReference type="EMBL" id="KAJ2680167.1"/>
    </source>
</evidence>
<feature type="domain" description="Protein O-mannosyl-transferase C-terminal four TM" evidence="2">
    <location>
        <begin position="3"/>
        <end position="161"/>
    </location>
</feature>
<dbReference type="InterPro" id="IPR032421">
    <property type="entry name" value="PMT_4TMC"/>
</dbReference>
<accession>A0A9W8G6L6</accession>
<dbReference type="EC" id="2.4.1.109" evidence="1"/>
<protein>
    <recommendedName>
        <fullName evidence="1">Dolichyl-phosphate-mannose--protein mannosyltransferase</fullName>
        <ecNumber evidence="1">2.4.1.109</ecNumber>
    </recommendedName>
</protein>
<keyword evidence="1" id="KW-0812">Transmembrane</keyword>
<feature type="transmembrane region" description="Helical" evidence="1">
    <location>
        <begin position="89"/>
        <end position="108"/>
    </location>
</feature>
<feature type="transmembrane region" description="Helical" evidence="1">
    <location>
        <begin position="66"/>
        <end position="83"/>
    </location>
</feature>
<keyword evidence="4" id="KW-1185">Reference proteome</keyword>
<keyword evidence="1" id="KW-0256">Endoplasmic reticulum</keyword>
<keyword evidence="1" id="KW-0472">Membrane</keyword>
<organism evidence="3 4">
    <name type="scientific">Coemansia spiralis</name>
    <dbReference type="NCBI Taxonomy" id="417178"/>
    <lineage>
        <taxon>Eukaryota</taxon>
        <taxon>Fungi</taxon>
        <taxon>Fungi incertae sedis</taxon>
        <taxon>Zoopagomycota</taxon>
        <taxon>Kickxellomycotina</taxon>
        <taxon>Kickxellomycetes</taxon>
        <taxon>Kickxellales</taxon>
        <taxon>Kickxellaceae</taxon>
        <taxon>Coemansia</taxon>
    </lineage>
</organism>
<evidence type="ECO:0000259" key="2">
    <source>
        <dbReference type="Pfam" id="PF16192"/>
    </source>
</evidence>
<dbReference type="Proteomes" id="UP001151516">
    <property type="component" value="Unassembled WGS sequence"/>
</dbReference>
<dbReference type="PANTHER" id="PTHR10050:SF46">
    <property type="entry name" value="PROTEIN O-MANNOSYL-TRANSFERASE 2"/>
    <property type="match status" value="1"/>
</dbReference>
<proteinExistence type="inferred from homology"/>
<comment type="function">
    <text evidence="1">Transfers mannose from Dol-P-mannose to Ser or Thr residues on proteins.</text>
</comment>